<name>A0ABX2XF60_9FLAO</name>
<reference evidence="3" key="1">
    <citation type="submission" date="2016-03" db="EMBL/GenBank/DDBJ databases">
        <title>Draft genome sequence of Paenibacillus glacialis DSM 22343.</title>
        <authorList>
            <person name="Shin S.-K."/>
            <person name="Yi H."/>
        </authorList>
    </citation>
    <scope>NUCLEOTIDE SEQUENCE [LARGE SCALE GENOMIC DNA]</scope>
    <source>
        <strain evidence="3">CCUG 60099</strain>
    </source>
</reference>
<protein>
    <recommendedName>
        <fullName evidence="4">YcxB family protein</fullName>
    </recommendedName>
</protein>
<keyword evidence="1" id="KW-0812">Transmembrane</keyword>
<organism evidence="2 3">
    <name type="scientific">Flavobacterium piscis</name>
    <dbReference type="NCBI Taxonomy" id="1114874"/>
    <lineage>
        <taxon>Bacteria</taxon>
        <taxon>Pseudomonadati</taxon>
        <taxon>Bacteroidota</taxon>
        <taxon>Flavobacteriia</taxon>
        <taxon>Flavobacteriales</taxon>
        <taxon>Flavobacteriaceae</taxon>
        <taxon>Flavobacterium</taxon>
    </lineage>
</organism>
<comment type="caution">
    <text evidence="2">The sequence shown here is derived from an EMBL/GenBank/DDBJ whole genome shotgun (WGS) entry which is preliminary data.</text>
</comment>
<dbReference type="EMBL" id="LVEN01000042">
    <property type="protein sequence ID" value="OCB70803.1"/>
    <property type="molecule type" value="Genomic_DNA"/>
</dbReference>
<feature type="transmembrane region" description="Helical" evidence="1">
    <location>
        <begin position="31"/>
        <end position="49"/>
    </location>
</feature>
<dbReference type="Proteomes" id="UP000093343">
    <property type="component" value="Unassembled WGS sequence"/>
</dbReference>
<accession>A0ABX2XF60</accession>
<feature type="transmembrane region" description="Helical" evidence="1">
    <location>
        <begin position="55"/>
        <end position="72"/>
    </location>
</feature>
<evidence type="ECO:0000313" key="3">
    <source>
        <dbReference type="Proteomes" id="UP000093343"/>
    </source>
</evidence>
<keyword evidence="1" id="KW-0472">Membrane</keyword>
<sequence length="165" mass="19556">MGSNFKMRPLVDANNLSYSKEILIYYTRTNILLRILLLIGLVVAAIYFLNQDQSLVSLVLSGIFLFQIPYLIKEIKRIDEIQFRINSKGIQYRNLILVPWSNTENERVVTEYKNEKDTRYYFVYYIIDSGQIMKFDLADLSTDINELTITFTIQRNRYKRENNIS</sequence>
<proteinExistence type="predicted"/>
<evidence type="ECO:0008006" key="4">
    <source>
        <dbReference type="Google" id="ProtNLM"/>
    </source>
</evidence>
<evidence type="ECO:0000256" key="1">
    <source>
        <dbReference type="SAM" id="Phobius"/>
    </source>
</evidence>
<evidence type="ECO:0000313" key="2">
    <source>
        <dbReference type="EMBL" id="OCB70803.1"/>
    </source>
</evidence>
<keyword evidence="1" id="KW-1133">Transmembrane helix</keyword>
<gene>
    <name evidence="2" type="ORF">FLP_19280</name>
</gene>
<keyword evidence="3" id="KW-1185">Reference proteome</keyword>